<protein>
    <submittedName>
        <fullName evidence="1">Uncharacterized protein</fullName>
    </submittedName>
</protein>
<dbReference type="EMBL" id="MF405918">
    <property type="protein sequence ID" value="QKU34164.1"/>
    <property type="molecule type" value="Genomic_DNA"/>
</dbReference>
<name>A0A6N1NFR3_9VIRU</name>
<sequence>MENSKSNDILSNTMCDKERSIHFYSKLMDLVEKYNIMLSKLFNIDSDPDELEVEYEMQMHRLNEQKAENIIDQITYLMFLFIGPYL</sequence>
<organism evidence="1">
    <name type="scientific">Tupanvirus deep ocean</name>
    <dbReference type="NCBI Taxonomy" id="2126984"/>
    <lineage>
        <taxon>Viruses</taxon>
        <taxon>Varidnaviria</taxon>
        <taxon>Bamfordvirae</taxon>
        <taxon>Nucleocytoviricota</taxon>
        <taxon>Megaviricetes</taxon>
        <taxon>Imitervirales</taxon>
        <taxon>Mimiviridae</taxon>
        <taxon>Megamimivirinae</taxon>
        <taxon>Tupanvirus</taxon>
        <taxon>Tupanvirus altamarinense</taxon>
    </lineage>
</organism>
<accession>A0A6N1NFR3</accession>
<reference evidence="1" key="2">
    <citation type="journal article" date="2018" name="Nat. Commun.">
        <title>Tailed giant Tupanvirus possesses the most complete translational apparatus of the known virosphere.</title>
        <authorList>
            <person name="Abrahao J."/>
            <person name="Silva L."/>
            <person name="Silva L.S."/>
            <person name="Khalil J.Y.B."/>
            <person name="Rodrigues R."/>
            <person name="Arantes T."/>
            <person name="Assis F."/>
            <person name="Boratto P."/>
            <person name="Andrade M."/>
            <person name="Kroon E.G."/>
            <person name="Ribeiro B."/>
            <person name="Bergier I."/>
            <person name="Seligmann H."/>
            <person name="Ghigo E."/>
            <person name="Colson P."/>
            <person name="Levasseur A."/>
            <person name="Kroemer G."/>
            <person name="Raoult D."/>
            <person name="La Scola B."/>
        </authorList>
    </citation>
    <scope>NUCLEOTIDE SEQUENCE [LARGE SCALE GENOMIC DNA]</scope>
    <source>
        <strain evidence="1">Deep ocean</strain>
    </source>
</reference>
<proteinExistence type="predicted"/>
<evidence type="ECO:0000313" key="1">
    <source>
        <dbReference type="EMBL" id="QKU34164.1"/>
    </source>
</evidence>
<reference evidence="1" key="1">
    <citation type="submission" date="2017-06" db="EMBL/GenBank/DDBJ databases">
        <authorList>
            <person name="Assis F.L."/>
            <person name="Abrahao J.S."/>
            <person name="Silva L."/>
            <person name="Khalil J.B."/>
            <person name="Rodrigues R."/>
            <person name="Silva L.S."/>
            <person name="Boratto P."/>
            <person name="Andrade M."/>
            <person name="Kroon E.G."/>
            <person name="Ribeiro B."/>
            <person name="Bergier I."/>
            <person name="Seligmann H."/>
            <person name="Ghigo E."/>
            <person name="Colson P."/>
            <person name="Levasseur A."/>
            <person name="Raoult D."/>
            <person name="Scola B.L."/>
        </authorList>
    </citation>
    <scope>NUCLEOTIDE SEQUENCE</scope>
    <source>
        <strain evidence="1">Deep ocean</strain>
    </source>
</reference>
<dbReference type="RefSeq" id="YP_010780783.1">
    <property type="nucleotide sequence ID" value="NC_075038.1"/>
</dbReference>
<dbReference type="KEGG" id="vg:80517474"/>
<dbReference type="GeneID" id="80517474"/>